<dbReference type="InterPro" id="IPR007492">
    <property type="entry name" value="LytTR_DNA-bd_dom"/>
</dbReference>
<evidence type="ECO:0000256" key="1">
    <source>
        <dbReference type="SAM" id="Phobius"/>
    </source>
</evidence>
<feature type="transmembrane region" description="Helical" evidence="1">
    <location>
        <begin position="120"/>
        <end position="141"/>
    </location>
</feature>
<protein>
    <submittedName>
        <fullName evidence="3">LytR/AlgR family response regulator transcription factor</fullName>
    </submittedName>
</protein>
<dbReference type="SMART" id="SM00850">
    <property type="entry name" value="LytTR"/>
    <property type="match status" value="1"/>
</dbReference>
<feature type="transmembrane region" description="Helical" evidence="1">
    <location>
        <begin position="39"/>
        <end position="60"/>
    </location>
</feature>
<dbReference type="Pfam" id="PF04397">
    <property type="entry name" value="LytTR"/>
    <property type="match status" value="1"/>
</dbReference>
<keyword evidence="1" id="KW-1133">Transmembrane helix</keyword>
<sequence>MSPLTHRQLIFLRLGVVPIAALVASHIVFRQVFPGQAGYYFPWAYFLTVATVMLSCWEVNLFIFRWLDGHLPFGEHPIRRLIAQILIGGCATLLTFSLVFPLSQRVYTGHWPPTLVVIKGIAVCVTLASFVNGGYSGLYLLKAFFAERQRNTQGLVPNELQPQQDEPFQPLSTLVSVDVSNGQLRLPVDQIAYFYSTGGLVLLIKSDGQQLTTRYSSFTHLIENLDKHFFFQLSRQFVVSLGAVRGVQDDVNRKLIVTLAPALHKQEVNQEVIVSRYRSLELKKWLQASSAR</sequence>
<name>A0ABW6AK33_9BACT</name>
<keyword evidence="4" id="KW-1185">Reference proteome</keyword>
<evidence type="ECO:0000259" key="2">
    <source>
        <dbReference type="SMART" id="SM00850"/>
    </source>
</evidence>
<comment type="caution">
    <text evidence="3">The sequence shown here is derived from an EMBL/GenBank/DDBJ whole genome shotgun (WGS) entry which is preliminary data.</text>
</comment>
<feature type="domain" description="HTH LytTR-type" evidence="2">
    <location>
        <begin position="181"/>
        <end position="287"/>
    </location>
</feature>
<feature type="transmembrane region" description="Helical" evidence="1">
    <location>
        <begin position="12"/>
        <end position="33"/>
    </location>
</feature>
<keyword evidence="1" id="KW-0472">Membrane</keyword>
<feature type="transmembrane region" description="Helical" evidence="1">
    <location>
        <begin position="81"/>
        <end position="100"/>
    </location>
</feature>
<evidence type="ECO:0000313" key="4">
    <source>
        <dbReference type="Proteomes" id="UP001597512"/>
    </source>
</evidence>
<dbReference type="Gene3D" id="2.40.50.1020">
    <property type="entry name" value="LytTr DNA-binding domain"/>
    <property type="match status" value="1"/>
</dbReference>
<dbReference type="RefSeq" id="WP_381503815.1">
    <property type="nucleotide sequence ID" value="NZ_JBHUOM010000019.1"/>
</dbReference>
<dbReference type="Proteomes" id="UP001597512">
    <property type="component" value="Unassembled WGS sequence"/>
</dbReference>
<reference evidence="4" key="1">
    <citation type="journal article" date="2019" name="Int. J. Syst. Evol. Microbiol.">
        <title>The Global Catalogue of Microorganisms (GCM) 10K type strain sequencing project: providing services to taxonomists for standard genome sequencing and annotation.</title>
        <authorList>
            <consortium name="The Broad Institute Genomics Platform"/>
            <consortium name="The Broad Institute Genome Sequencing Center for Infectious Disease"/>
            <person name="Wu L."/>
            <person name="Ma J."/>
        </authorList>
    </citation>
    <scope>NUCLEOTIDE SEQUENCE [LARGE SCALE GENOMIC DNA]</scope>
    <source>
        <strain evidence="4">KCTC 52490</strain>
    </source>
</reference>
<accession>A0ABW6AK33</accession>
<gene>
    <name evidence="3" type="ORF">ACFS25_18005</name>
</gene>
<organism evidence="3 4">
    <name type="scientific">Spirosoma flavum</name>
    <dbReference type="NCBI Taxonomy" id="2048557"/>
    <lineage>
        <taxon>Bacteria</taxon>
        <taxon>Pseudomonadati</taxon>
        <taxon>Bacteroidota</taxon>
        <taxon>Cytophagia</taxon>
        <taxon>Cytophagales</taxon>
        <taxon>Cytophagaceae</taxon>
        <taxon>Spirosoma</taxon>
    </lineage>
</organism>
<keyword evidence="1" id="KW-0812">Transmembrane</keyword>
<dbReference type="EMBL" id="JBHUOM010000019">
    <property type="protein sequence ID" value="MFD2935681.1"/>
    <property type="molecule type" value="Genomic_DNA"/>
</dbReference>
<evidence type="ECO:0000313" key="3">
    <source>
        <dbReference type="EMBL" id="MFD2935681.1"/>
    </source>
</evidence>
<proteinExistence type="predicted"/>